<organism evidence="1 2">
    <name type="scientific">Sediminicola arcticus</name>
    <dbReference type="NCBI Taxonomy" id="1574308"/>
    <lineage>
        <taxon>Bacteria</taxon>
        <taxon>Pseudomonadati</taxon>
        <taxon>Bacteroidota</taxon>
        <taxon>Flavobacteriia</taxon>
        <taxon>Flavobacteriales</taxon>
        <taxon>Flavobacteriaceae</taxon>
        <taxon>Sediminicola</taxon>
    </lineage>
</organism>
<dbReference type="Proteomes" id="UP001549799">
    <property type="component" value="Unassembled WGS sequence"/>
</dbReference>
<gene>
    <name evidence="1" type="ORF">ABXZ36_15770</name>
</gene>
<keyword evidence="2" id="KW-1185">Reference proteome</keyword>
<reference evidence="1 2" key="1">
    <citation type="submission" date="2024-07" db="EMBL/GenBank/DDBJ databases">
        <title>The genome sequence of type strain Sediminicola arcticus GDMCC 1.2805.</title>
        <authorList>
            <person name="Liu Y."/>
        </authorList>
    </citation>
    <scope>NUCLEOTIDE SEQUENCE [LARGE SCALE GENOMIC DNA]</scope>
    <source>
        <strain evidence="1 2">GDMCC 1.2805</strain>
    </source>
</reference>
<dbReference type="EMBL" id="JBEXAE010000020">
    <property type="protein sequence ID" value="MET6992101.1"/>
    <property type="molecule type" value="Genomic_DNA"/>
</dbReference>
<feature type="non-terminal residue" evidence="1">
    <location>
        <position position="1"/>
    </location>
</feature>
<protein>
    <submittedName>
        <fullName evidence="1">Uncharacterized protein</fullName>
    </submittedName>
</protein>
<proteinExistence type="predicted"/>
<name>A0ABV2SY84_9FLAO</name>
<dbReference type="RefSeq" id="WP_354616642.1">
    <property type="nucleotide sequence ID" value="NZ_JBEXAE010000020.1"/>
</dbReference>
<comment type="caution">
    <text evidence="1">The sequence shown here is derived from an EMBL/GenBank/DDBJ whole genome shotgun (WGS) entry which is preliminary data.</text>
</comment>
<sequence length="389" mass="40228">TPQVIDTRANSNPYTPTSGLISTDVQGALDELAASNAADNDTDTTNEIQTLTSADGSVTLTPSGNDYDLSVAAADGSETIVTGAGINVVMGTGTTADPYIITATEVDGSITNEVNTAFAVNGANLEITDANSTLSVPLSSLGTDDQNLNLVGDILSIEDGNNVDLASYLDNTDDQIVTDFSMDASNILTITLEDGNTQTVDLSSLNNNGTDNQALSLAGNILTLEDGGTVDLSPYLDNIDNQQISLSGNILTLGNGTGVDTTVDLSGYISTDDQALTLAAGNILTLEDGGMVDLTSFLDNTDNQQITTFSLDNTTDVLTLTLEDGGTQTVDFSTVLAAADNQQLTLAAGNILTLEDGGTVDLTSFLDNTDDQQITTFSLDNTTDVLTLT</sequence>
<accession>A0ABV2SY84</accession>
<feature type="non-terminal residue" evidence="1">
    <location>
        <position position="389"/>
    </location>
</feature>
<evidence type="ECO:0000313" key="2">
    <source>
        <dbReference type="Proteomes" id="UP001549799"/>
    </source>
</evidence>
<evidence type="ECO:0000313" key="1">
    <source>
        <dbReference type="EMBL" id="MET6992101.1"/>
    </source>
</evidence>